<evidence type="ECO:0000256" key="5">
    <source>
        <dbReference type="ARBA" id="ARBA00023002"/>
    </source>
</evidence>
<evidence type="ECO:0000256" key="10">
    <source>
        <dbReference type="PIRSR" id="PIRSR500134-2"/>
    </source>
</evidence>
<evidence type="ECO:0000256" key="6">
    <source>
        <dbReference type="ARBA" id="ARBA00023027"/>
    </source>
</evidence>
<feature type="binding site" evidence="10">
    <location>
        <position position="274"/>
    </location>
    <ligand>
        <name>substrate</name>
    </ligand>
</feature>
<dbReference type="Gene3D" id="1.20.5.100">
    <property type="entry name" value="Cytochrome c1, transmembrane anchor, C-terminal"/>
    <property type="match status" value="1"/>
</dbReference>
<feature type="binding site" evidence="11">
    <location>
        <position position="123"/>
    </location>
    <ligand>
        <name>NAD(+)</name>
        <dbReference type="ChEBI" id="CHEBI:57540"/>
    </ligand>
</feature>
<dbReference type="GO" id="GO:0003979">
    <property type="term" value="F:UDP-glucose 6-dehydrogenase activity"/>
    <property type="evidence" value="ECO:0007669"/>
    <property type="project" value="UniProtKB-EC"/>
</dbReference>
<gene>
    <name evidence="13" type="ORF">CP49_29720</name>
</gene>
<dbReference type="Pfam" id="PF00984">
    <property type="entry name" value="UDPG_MGDP_dh"/>
    <property type="match status" value="1"/>
</dbReference>
<dbReference type="InterPro" id="IPR008927">
    <property type="entry name" value="6-PGluconate_DH-like_C_sf"/>
</dbReference>
<feature type="binding site" evidence="11">
    <location>
        <position position="280"/>
    </location>
    <ligand>
        <name>NAD(+)</name>
        <dbReference type="ChEBI" id="CHEBI:57540"/>
    </ligand>
</feature>
<dbReference type="Gene3D" id="3.40.50.720">
    <property type="entry name" value="NAD(P)-binding Rossmann-like Domain"/>
    <property type="match status" value="2"/>
</dbReference>
<feature type="binding site" evidence="10">
    <location>
        <begin position="156"/>
        <end position="159"/>
    </location>
    <ligand>
        <name>substrate</name>
    </ligand>
</feature>
<comment type="pathway">
    <text evidence="1">Nucleotide-sugar biosynthesis; UDP-alpha-D-glucuronate biosynthesis; UDP-alpha-D-glucuronate from UDP-alpha-D-glucose: step 1/1.</text>
</comment>
<dbReference type="InterPro" id="IPR014027">
    <property type="entry name" value="UDP-Glc/GDP-Man_DH_C"/>
</dbReference>
<evidence type="ECO:0000256" key="2">
    <source>
        <dbReference type="ARBA" id="ARBA00006601"/>
    </source>
</evidence>
<evidence type="ECO:0000313" key="14">
    <source>
        <dbReference type="Proteomes" id="UP000051913"/>
    </source>
</evidence>
<keyword evidence="6 8" id="KW-0520">NAD</keyword>
<accession>A0A0R3LM21</accession>
<dbReference type="InterPro" id="IPR028357">
    <property type="entry name" value="UDPglc_DH_bac"/>
</dbReference>
<dbReference type="Pfam" id="PF03721">
    <property type="entry name" value="UDPG_MGDP_dh_N"/>
    <property type="match status" value="1"/>
</dbReference>
<dbReference type="UniPathway" id="UPA00038">
    <property type="reaction ID" value="UER00491"/>
</dbReference>
<dbReference type="NCBIfam" id="TIGR03026">
    <property type="entry name" value="NDP-sugDHase"/>
    <property type="match status" value="1"/>
</dbReference>
<feature type="domain" description="UDP-glucose/GDP-mannose dehydrogenase C-terminal" evidence="12">
    <location>
        <begin position="330"/>
        <end position="431"/>
    </location>
</feature>
<dbReference type="SUPFAM" id="SSF48179">
    <property type="entry name" value="6-phosphogluconate dehydrogenase C-terminal domain-like"/>
    <property type="match status" value="1"/>
</dbReference>
<dbReference type="PIRSF" id="PIRSF000124">
    <property type="entry name" value="UDPglc_GDPman_dh"/>
    <property type="match status" value="1"/>
</dbReference>
<feature type="binding site" evidence="11">
    <location>
        <position position="30"/>
    </location>
    <ligand>
        <name>NAD(+)</name>
        <dbReference type="ChEBI" id="CHEBI:57540"/>
    </ligand>
</feature>
<proteinExistence type="inferred from homology"/>
<comment type="caution">
    <text evidence="13">The sequence shown here is derived from an EMBL/GenBank/DDBJ whole genome shotgun (WGS) entry which is preliminary data.</text>
</comment>
<dbReference type="InterPro" id="IPR036220">
    <property type="entry name" value="UDP-Glc/GDP-Man_DH_C_sf"/>
</dbReference>
<evidence type="ECO:0000256" key="11">
    <source>
        <dbReference type="PIRSR" id="PIRSR500134-3"/>
    </source>
</evidence>
<evidence type="ECO:0000259" key="12">
    <source>
        <dbReference type="SMART" id="SM00984"/>
    </source>
</evidence>
<dbReference type="GO" id="GO:0006065">
    <property type="term" value="P:UDP-glucuronate biosynthetic process"/>
    <property type="evidence" value="ECO:0007669"/>
    <property type="project" value="UniProtKB-UniPathway"/>
</dbReference>
<dbReference type="SUPFAM" id="SSF51735">
    <property type="entry name" value="NAD(P)-binding Rossmann-fold domains"/>
    <property type="match status" value="1"/>
</dbReference>
<dbReference type="EC" id="1.1.1.22" evidence="3 8"/>
<dbReference type="RefSeq" id="WP_057850462.1">
    <property type="nucleotide sequence ID" value="NZ_LLXX01000074.1"/>
</dbReference>
<dbReference type="AlphaFoldDB" id="A0A0R3LM21"/>
<dbReference type="InterPro" id="IPR036291">
    <property type="entry name" value="NAD(P)-bd_dom_sf"/>
</dbReference>
<dbReference type="SMART" id="SM00984">
    <property type="entry name" value="UDPG_MGDP_dh_C"/>
    <property type="match status" value="1"/>
</dbReference>
<feature type="binding site" evidence="10">
    <location>
        <position position="208"/>
    </location>
    <ligand>
        <name>substrate</name>
    </ligand>
</feature>
<dbReference type="Proteomes" id="UP000051913">
    <property type="component" value="Unassembled WGS sequence"/>
</dbReference>
<dbReference type="SUPFAM" id="SSF52413">
    <property type="entry name" value="UDP-glucose/GDP-mannose dehydrogenase C-terminal domain"/>
    <property type="match status" value="1"/>
</dbReference>
<evidence type="ECO:0000256" key="8">
    <source>
        <dbReference type="PIRNR" id="PIRNR000124"/>
    </source>
</evidence>
<evidence type="ECO:0000256" key="3">
    <source>
        <dbReference type="ARBA" id="ARBA00012954"/>
    </source>
</evidence>
<dbReference type="GO" id="GO:0051287">
    <property type="term" value="F:NAD binding"/>
    <property type="evidence" value="ECO:0007669"/>
    <property type="project" value="InterPro"/>
</dbReference>
<dbReference type="InterPro" id="IPR017476">
    <property type="entry name" value="UDP-Glc/GDP-Man"/>
</dbReference>
<feature type="binding site" evidence="11">
    <location>
        <position position="159"/>
    </location>
    <ligand>
        <name>NAD(+)</name>
        <dbReference type="ChEBI" id="CHEBI:57540"/>
    </ligand>
</feature>
<feature type="binding site" evidence="11">
    <location>
        <position position="86"/>
    </location>
    <ligand>
        <name>NAD(+)</name>
        <dbReference type="ChEBI" id="CHEBI:57540"/>
    </ligand>
</feature>
<evidence type="ECO:0000256" key="9">
    <source>
        <dbReference type="PIRSR" id="PIRSR500134-1"/>
    </source>
</evidence>
<evidence type="ECO:0000256" key="4">
    <source>
        <dbReference type="ARBA" id="ARBA00015132"/>
    </source>
</evidence>
<feature type="binding site" evidence="10">
    <location>
        <position position="337"/>
    </location>
    <ligand>
        <name>substrate</name>
    </ligand>
</feature>
<dbReference type="PIRSF" id="PIRSF500134">
    <property type="entry name" value="UDPglc_DH_bac"/>
    <property type="match status" value="1"/>
</dbReference>
<evidence type="ECO:0000313" key="13">
    <source>
        <dbReference type="EMBL" id="KRR08794.1"/>
    </source>
</evidence>
<dbReference type="Pfam" id="PF03720">
    <property type="entry name" value="UDPG_MGDP_dh_C"/>
    <property type="match status" value="1"/>
</dbReference>
<dbReference type="InterPro" id="IPR001732">
    <property type="entry name" value="UDP-Glc/GDP-Man_DH_N"/>
</dbReference>
<feature type="binding site" evidence="11">
    <location>
        <position position="344"/>
    </location>
    <ligand>
        <name>NAD(+)</name>
        <dbReference type="ChEBI" id="CHEBI:57540"/>
    </ligand>
</feature>
<protein>
    <recommendedName>
        <fullName evidence="4 8">UDP-glucose 6-dehydrogenase</fullName>
        <ecNumber evidence="3 8">1.1.1.22</ecNumber>
    </recommendedName>
</protein>
<name>A0A0R3LM21_9BRAD</name>
<sequence>MRVTVVGSGYVGLVSGVCLAVKGHDVTCVDLRRDVVAQLNDGVPHIHERGLPELLKSVLASARFRATTDLHAPIETAEIALIAVGTPSKNGAIDLSAVRQCARQIGAYLATTPHHLSVVVKSTVIPGTTDTIVREELEHSSGKKLGAFGLGMNPEFLREGEAIEDFMEPDRIVIGQEDERTLARLEELYAPWNCDKLRVNTRTAEMIKYANNAILATQISVVNEVANLCAAVGGVDALDVMRGVHLDKRWSPITPLGRLVPQILTYLIPGCGFGGSCFPKDVQALRTQGESLGLPMNILNAVLDVNAAQPGQIVSILERKLGALSGRRTLVLGLSFKPNTDDVRESASIKIARDLLRAEADVRCYDPLATENFKLAIGIAANRIQFSSDWRREVEWAEIVIIATRTQEYGELTSLRVAGKTVFDARRLINPADVAPADYLTIGRRLN</sequence>
<dbReference type="EMBL" id="LLXX01000074">
    <property type="protein sequence ID" value="KRR08794.1"/>
    <property type="molecule type" value="Genomic_DNA"/>
</dbReference>
<comment type="catalytic activity">
    <reaction evidence="7 8">
        <text>UDP-alpha-D-glucose + 2 NAD(+) + H2O = UDP-alpha-D-glucuronate + 2 NADH + 3 H(+)</text>
        <dbReference type="Rhea" id="RHEA:23596"/>
        <dbReference type="ChEBI" id="CHEBI:15377"/>
        <dbReference type="ChEBI" id="CHEBI:15378"/>
        <dbReference type="ChEBI" id="CHEBI:57540"/>
        <dbReference type="ChEBI" id="CHEBI:57945"/>
        <dbReference type="ChEBI" id="CHEBI:58052"/>
        <dbReference type="ChEBI" id="CHEBI:58885"/>
        <dbReference type="EC" id="1.1.1.22"/>
    </reaction>
</comment>
<organism evidence="13 14">
    <name type="scientific">Bradyrhizobium valentinum</name>
    <dbReference type="NCBI Taxonomy" id="1518501"/>
    <lineage>
        <taxon>Bacteria</taxon>
        <taxon>Pseudomonadati</taxon>
        <taxon>Pseudomonadota</taxon>
        <taxon>Alphaproteobacteria</taxon>
        <taxon>Hyphomicrobiales</taxon>
        <taxon>Nitrobacteraceae</taxon>
        <taxon>Bradyrhizobium</taxon>
    </lineage>
</organism>
<keyword evidence="5 8" id="KW-0560">Oxidoreductase</keyword>
<evidence type="ECO:0000256" key="7">
    <source>
        <dbReference type="ARBA" id="ARBA00047473"/>
    </source>
</evidence>
<dbReference type="InterPro" id="IPR014026">
    <property type="entry name" value="UDP-Glc/GDP-Man_DH_dimer"/>
</dbReference>
<evidence type="ECO:0000256" key="1">
    <source>
        <dbReference type="ARBA" id="ARBA00004701"/>
    </source>
</evidence>
<dbReference type="PANTHER" id="PTHR43750">
    <property type="entry name" value="UDP-GLUCOSE 6-DEHYDROGENASE TUAD"/>
    <property type="match status" value="1"/>
</dbReference>
<dbReference type="GO" id="GO:0000271">
    <property type="term" value="P:polysaccharide biosynthetic process"/>
    <property type="evidence" value="ECO:0007669"/>
    <property type="project" value="InterPro"/>
</dbReference>
<feature type="active site" description="Nucleophile" evidence="9">
    <location>
        <position position="277"/>
    </location>
</feature>
<dbReference type="STRING" id="1518501.CQ10_42545"/>
<feature type="binding site" evidence="10">
    <location>
        <begin position="266"/>
        <end position="270"/>
    </location>
    <ligand>
        <name>substrate</name>
    </ligand>
</feature>
<keyword evidence="14" id="KW-1185">Reference proteome</keyword>
<reference evidence="13 14" key="1">
    <citation type="submission" date="2014-03" db="EMBL/GenBank/DDBJ databases">
        <title>Bradyrhizobium valentinum sp. nov., isolated from effective nodules of Lupinus mariae-josephae, a lupine endemic of basic-lime soils in Eastern Spain.</title>
        <authorList>
            <person name="Duran D."/>
            <person name="Rey L."/>
            <person name="Navarro A."/>
            <person name="Busquets A."/>
            <person name="Imperial J."/>
            <person name="Ruiz-Argueso T."/>
        </authorList>
    </citation>
    <scope>NUCLEOTIDE SEQUENCE [LARGE SCALE GENOMIC DNA]</scope>
    <source>
        <strain evidence="13 14">LmjM3</strain>
    </source>
</reference>
<comment type="similarity">
    <text evidence="2 8">Belongs to the UDP-glucose/GDP-mannose dehydrogenase family.</text>
</comment>
<dbReference type="PANTHER" id="PTHR43750:SF3">
    <property type="entry name" value="UDP-GLUCOSE 6-DEHYDROGENASE TUAD"/>
    <property type="match status" value="1"/>
</dbReference>